<dbReference type="EMBL" id="CAKOGL010000026">
    <property type="protein sequence ID" value="CAH2103834.1"/>
    <property type="molecule type" value="Genomic_DNA"/>
</dbReference>
<name>A0AAU9UVY9_EUPED</name>
<comment type="caution">
    <text evidence="2">The sequence shown here is derived from an EMBL/GenBank/DDBJ whole genome shotgun (WGS) entry which is preliminary data.</text>
</comment>
<organism evidence="2 3">
    <name type="scientific">Euphydryas editha</name>
    <name type="common">Edith's checkerspot</name>
    <dbReference type="NCBI Taxonomy" id="104508"/>
    <lineage>
        <taxon>Eukaryota</taxon>
        <taxon>Metazoa</taxon>
        <taxon>Ecdysozoa</taxon>
        <taxon>Arthropoda</taxon>
        <taxon>Hexapoda</taxon>
        <taxon>Insecta</taxon>
        <taxon>Pterygota</taxon>
        <taxon>Neoptera</taxon>
        <taxon>Endopterygota</taxon>
        <taxon>Lepidoptera</taxon>
        <taxon>Glossata</taxon>
        <taxon>Ditrysia</taxon>
        <taxon>Papilionoidea</taxon>
        <taxon>Nymphalidae</taxon>
        <taxon>Nymphalinae</taxon>
        <taxon>Euphydryas</taxon>
    </lineage>
</organism>
<dbReference type="Proteomes" id="UP001153954">
    <property type="component" value="Unassembled WGS sequence"/>
</dbReference>
<evidence type="ECO:0000313" key="3">
    <source>
        <dbReference type="Proteomes" id="UP001153954"/>
    </source>
</evidence>
<gene>
    <name evidence="2" type="ORF">EEDITHA_LOCUS18296</name>
</gene>
<evidence type="ECO:0000313" key="2">
    <source>
        <dbReference type="EMBL" id="CAH2103834.1"/>
    </source>
</evidence>
<protein>
    <submittedName>
        <fullName evidence="2">Uncharacterized protein</fullName>
    </submittedName>
</protein>
<feature type="region of interest" description="Disordered" evidence="1">
    <location>
        <begin position="1"/>
        <end position="29"/>
    </location>
</feature>
<evidence type="ECO:0000256" key="1">
    <source>
        <dbReference type="SAM" id="MobiDB-lite"/>
    </source>
</evidence>
<dbReference type="AlphaFoldDB" id="A0AAU9UVY9"/>
<reference evidence="2" key="1">
    <citation type="submission" date="2022-03" db="EMBL/GenBank/DDBJ databases">
        <authorList>
            <person name="Tunstrom K."/>
        </authorList>
    </citation>
    <scope>NUCLEOTIDE SEQUENCE</scope>
</reference>
<proteinExistence type="predicted"/>
<accession>A0AAU9UVY9</accession>
<sequence length="75" mass="8606">MSRPVEPILPEATYQPTDTSVDEVPPKRPRPPNVFSFFNLFTINLDFFADPSGKLGINLSNLVREWSHYSQTILR</sequence>
<keyword evidence="3" id="KW-1185">Reference proteome</keyword>